<keyword evidence="2" id="KW-0732">Signal</keyword>
<reference evidence="3 4" key="1">
    <citation type="submission" date="2015-01" db="EMBL/GenBank/DDBJ databases">
        <title>Evolution of Trichinella species and genotypes.</title>
        <authorList>
            <person name="Korhonen P.K."/>
            <person name="Edoardo P."/>
            <person name="Giuseppe L.R."/>
            <person name="Gasser R.B."/>
        </authorList>
    </citation>
    <scope>NUCLEOTIDE SEQUENCE [LARGE SCALE GENOMIC DNA]</scope>
    <source>
        <strain evidence="3">ISS2496</strain>
    </source>
</reference>
<organism evidence="3 4">
    <name type="scientific">Trichinella patagoniensis</name>
    <dbReference type="NCBI Taxonomy" id="990121"/>
    <lineage>
        <taxon>Eukaryota</taxon>
        <taxon>Metazoa</taxon>
        <taxon>Ecdysozoa</taxon>
        <taxon>Nematoda</taxon>
        <taxon>Enoplea</taxon>
        <taxon>Dorylaimia</taxon>
        <taxon>Trichinellida</taxon>
        <taxon>Trichinellidae</taxon>
        <taxon>Trichinella</taxon>
    </lineage>
</organism>
<protein>
    <submittedName>
        <fullName evidence="3">Uncharacterized protein</fullName>
    </submittedName>
</protein>
<accession>A0A0V0ZUV9</accession>
<proteinExistence type="predicted"/>
<dbReference type="Proteomes" id="UP000054783">
    <property type="component" value="Unassembled WGS sequence"/>
</dbReference>
<name>A0A0V0ZUV9_9BILA</name>
<sequence>MLLPSAFLLFSLFPLHAGTWPAIQDLPPSAELLGRNESSSLGPGPPEMIPALQHKGSLEVANNSLRLKDNP</sequence>
<feature type="region of interest" description="Disordered" evidence="1">
    <location>
        <begin position="31"/>
        <end position="51"/>
    </location>
</feature>
<dbReference type="EMBL" id="JYDQ01000084">
    <property type="protein sequence ID" value="KRY16100.1"/>
    <property type="molecule type" value="Genomic_DNA"/>
</dbReference>
<gene>
    <name evidence="3" type="ORF">T12_479</name>
</gene>
<comment type="caution">
    <text evidence="3">The sequence shown here is derived from an EMBL/GenBank/DDBJ whole genome shotgun (WGS) entry which is preliminary data.</text>
</comment>
<evidence type="ECO:0000313" key="3">
    <source>
        <dbReference type="EMBL" id="KRY16100.1"/>
    </source>
</evidence>
<evidence type="ECO:0000256" key="2">
    <source>
        <dbReference type="SAM" id="SignalP"/>
    </source>
</evidence>
<feature type="signal peptide" evidence="2">
    <location>
        <begin position="1"/>
        <end position="17"/>
    </location>
</feature>
<evidence type="ECO:0000313" key="4">
    <source>
        <dbReference type="Proteomes" id="UP000054783"/>
    </source>
</evidence>
<feature type="chain" id="PRO_5006873980" evidence="2">
    <location>
        <begin position="18"/>
        <end position="71"/>
    </location>
</feature>
<dbReference type="AlphaFoldDB" id="A0A0V0ZUV9"/>
<evidence type="ECO:0000256" key="1">
    <source>
        <dbReference type="SAM" id="MobiDB-lite"/>
    </source>
</evidence>
<keyword evidence="4" id="KW-1185">Reference proteome</keyword>